<evidence type="ECO:0000313" key="3">
    <source>
        <dbReference type="Proteomes" id="UP000605201"/>
    </source>
</evidence>
<dbReference type="PANTHER" id="PTHR34203">
    <property type="entry name" value="METHYLTRANSFERASE, FKBM FAMILY PROTEIN"/>
    <property type="match status" value="1"/>
</dbReference>
<dbReference type="NCBIfam" id="TIGR01444">
    <property type="entry name" value="fkbM_fam"/>
    <property type="match status" value="1"/>
</dbReference>
<protein>
    <submittedName>
        <fullName evidence="2">FkbM family methyltransferase</fullName>
    </submittedName>
</protein>
<dbReference type="AlphaFoldDB" id="A0A8J6NS55"/>
<dbReference type="Proteomes" id="UP000605201">
    <property type="component" value="Unassembled WGS sequence"/>
</dbReference>
<comment type="caution">
    <text evidence="2">The sequence shown here is derived from an EMBL/GenBank/DDBJ whole genome shotgun (WGS) entry which is preliminary data.</text>
</comment>
<evidence type="ECO:0000313" key="2">
    <source>
        <dbReference type="EMBL" id="MBC8431804.1"/>
    </source>
</evidence>
<name>A0A8J6NS55_9BACT</name>
<dbReference type="SUPFAM" id="SSF53335">
    <property type="entry name" value="S-adenosyl-L-methionine-dependent methyltransferases"/>
    <property type="match status" value="1"/>
</dbReference>
<dbReference type="PANTHER" id="PTHR34203:SF15">
    <property type="entry name" value="SLL1173 PROTEIN"/>
    <property type="match status" value="1"/>
</dbReference>
<dbReference type="GO" id="GO:0032259">
    <property type="term" value="P:methylation"/>
    <property type="evidence" value="ECO:0007669"/>
    <property type="project" value="UniProtKB-KW"/>
</dbReference>
<gene>
    <name evidence="2" type="ORF">H8D96_07770</name>
</gene>
<accession>A0A8J6NS55</accession>
<feature type="domain" description="Methyltransferase FkbM" evidence="1">
    <location>
        <begin position="52"/>
        <end position="157"/>
    </location>
</feature>
<dbReference type="Gene3D" id="3.40.50.150">
    <property type="entry name" value="Vaccinia Virus protein VP39"/>
    <property type="match status" value="1"/>
</dbReference>
<dbReference type="Pfam" id="PF05050">
    <property type="entry name" value="Methyltransf_21"/>
    <property type="match status" value="1"/>
</dbReference>
<sequence length="165" mass="18828">MTKKDPLLFVTRSGILVQVPRRLLHTFKEIFMEECYLHGLEFDVPDHPVIIDIGANAGYFTLFASSRFPHSKILAFEPILSNFKLLEINQNLNRHRQITSIQKAVAGHSGEVTMMLGDYYDNFSTTAHIVEGDHGRDKCQAVKVPCVTIQEIFDEYKLAQQSKVF</sequence>
<evidence type="ECO:0000259" key="1">
    <source>
        <dbReference type="Pfam" id="PF05050"/>
    </source>
</evidence>
<keyword evidence="2" id="KW-0489">Methyltransferase</keyword>
<proteinExistence type="predicted"/>
<dbReference type="GO" id="GO:0008168">
    <property type="term" value="F:methyltransferase activity"/>
    <property type="evidence" value="ECO:0007669"/>
    <property type="project" value="UniProtKB-KW"/>
</dbReference>
<dbReference type="InterPro" id="IPR029063">
    <property type="entry name" value="SAM-dependent_MTases_sf"/>
</dbReference>
<organism evidence="2 3">
    <name type="scientific">Candidatus Desulfatibia vada</name>
    <dbReference type="NCBI Taxonomy" id="2841696"/>
    <lineage>
        <taxon>Bacteria</taxon>
        <taxon>Pseudomonadati</taxon>
        <taxon>Thermodesulfobacteriota</taxon>
        <taxon>Desulfobacteria</taxon>
        <taxon>Desulfobacterales</taxon>
        <taxon>Desulfobacterales incertae sedis</taxon>
        <taxon>Candidatus Desulfatibia</taxon>
    </lineage>
</organism>
<dbReference type="EMBL" id="JACNIG010000179">
    <property type="protein sequence ID" value="MBC8431804.1"/>
    <property type="molecule type" value="Genomic_DNA"/>
</dbReference>
<reference evidence="2 3" key="1">
    <citation type="submission" date="2020-08" db="EMBL/GenBank/DDBJ databases">
        <title>Bridging the membrane lipid divide: bacteria of the FCB group superphylum have the potential to synthesize archaeal ether lipids.</title>
        <authorList>
            <person name="Villanueva L."/>
            <person name="Von Meijenfeldt F.A.B."/>
            <person name="Westbye A.B."/>
            <person name="Yadav S."/>
            <person name="Hopmans E.C."/>
            <person name="Dutilh B.E."/>
            <person name="Sinninghe Damste J.S."/>
        </authorList>
    </citation>
    <scope>NUCLEOTIDE SEQUENCE [LARGE SCALE GENOMIC DNA]</scope>
    <source>
        <strain evidence="2">NIOZ-UU17</strain>
    </source>
</reference>
<keyword evidence="2" id="KW-0808">Transferase</keyword>
<dbReference type="InterPro" id="IPR006342">
    <property type="entry name" value="FkbM_mtfrase"/>
</dbReference>
<dbReference type="InterPro" id="IPR052514">
    <property type="entry name" value="SAM-dependent_MTase"/>
</dbReference>